<protein>
    <submittedName>
        <fullName evidence="1">Uncharacterized protein</fullName>
    </submittedName>
</protein>
<name>A0A8D8U9M4_9HEMI</name>
<accession>A0A8D8U9M4</accession>
<reference evidence="1" key="1">
    <citation type="submission" date="2021-05" db="EMBL/GenBank/DDBJ databases">
        <authorList>
            <person name="Alioto T."/>
            <person name="Alioto T."/>
            <person name="Gomez Garrido J."/>
        </authorList>
    </citation>
    <scope>NUCLEOTIDE SEQUENCE</scope>
</reference>
<dbReference type="AlphaFoldDB" id="A0A8D8U9M4"/>
<sequence>MSKCLQIIKSLYIGHPYTRCCQIFCSMNPHLREFLCKNIANQSQSSQRHRGKQNKANWQHCLLQSQYFVSRHSGTHEVMRASLIRRLPYSHHSGKFWLISRNLSNIL</sequence>
<evidence type="ECO:0000313" key="1">
    <source>
        <dbReference type="EMBL" id="CAG6703135.1"/>
    </source>
</evidence>
<organism evidence="1">
    <name type="scientific">Cacopsylla melanoneura</name>
    <dbReference type="NCBI Taxonomy" id="428564"/>
    <lineage>
        <taxon>Eukaryota</taxon>
        <taxon>Metazoa</taxon>
        <taxon>Ecdysozoa</taxon>
        <taxon>Arthropoda</taxon>
        <taxon>Hexapoda</taxon>
        <taxon>Insecta</taxon>
        <taxon>Pterygota</taxon>
        <taxon>Neoptera</taxon>
        <taxon>Paraneoptera</taxon>
        <taxon>Hemiptera</taxon>
        <taxon>Sternorrhyncha</taxon>
        <taxon>Psylloidea</taxon>
        <taxon>Psyllidae</taxon>
        <taxon>Psyllinae</taxon>
        <taxon>Cacopsylla</taxon>
    </lineage>
</organism>
<proteinExistence type="predicted"/>
<dbReference type="EMBL" id="HBUF01340834">
    <property type="protein sequence ID" value="CAG6703135.1"/>
    <property type="molecule type" value="Transcribed_RNA"/>
</dbReference>